<comment type="caution">
    <text evidence="1">The sequence shown here is derived from an EMBL/GenBank/DDBJ whole genome shotgun (WGS) entry which is preliminary data.</text>
</comment>
<gene>
    <name evidence="1" type="ORF">AV530_003538</name>
</gene>
<dbReference type="Proteomes" id="UP000190648">
    <property type="component" value="Unassembled WGS sequence"/>
</dbReference>
<evidence type="ECO:0000313" key="2">
    <source>
        <dbReference type="Proteomes" id="UP000190648"/>
    </source>
</evidence>
<accession>A0A1V4K2T4</accession>
<evidence type="ECO:0000313" key="1">
    <source>
        <dbReference type="EMBL" id="OPJ78778.1"/>
    </source>
</evidence>
<protein>
    <submittedName>
        <fullName evidence="1">Uncharacterized protein</fullName>
    </submittedName>
</protein>
<keyword evidence="2" id="KW-1185">Reference proteome</keyword>
<sequence>MQGCCKMKEKEIEEAQVKLLVVLVSKKDFMESCHENEAVMPQQSGNSLGSQFMLPVLKHNRLSEKRYDL</sequence>
<name>A0A1V4K2T4_PATFA</name>
<organism evidence="1 2">
    <name type="scientific">Patagioenas fasciata monilis</name>
    <dbReference type="NCBI Taxonomy" id="372326"/>
    <lineage>
        <taxon>Eukaryota</taxon>
        <taxon>Metazoa</taxon>
        <taxon>Chordata</taxon>
        <taxon>Craniata</taxon>
        <taxon>Vertebrata</taxon>
        <taxon>Euteleostomi</taxon>
        <taxon>Archelosauria</taxon>
        <taxon>Archosauria</taxon>
        <taxon>Dinosauria</taxon>
        <taxon>Saurischia</taxon>
        <taxon>Theropoda</taxon>
        <taxon>Coelurosauria</taxon>
        <taxon>Aves</taxon>
        <taxon>Neognathae</taxon>
        <taxon>Neoaves</taxon>
        <taxon>Columbimorphae</taxon>
        <taxon>Columbiformes</taxon>
        <taxon>Columbidae</taxon>
        <taxon>Patagioenas</taxon>
    </lineage>
</organism>
<dbReference type="AlphaFoldDB" id="A0A1V4K2T4"/>
<dbReference type="EMBL" id="LSYS01005108">
    <property type="protein sequence ID" value="OPJ78778.1"/>
    <property type="molecule type" value="Genomic_DNA"/>
</dbReference>
<proteinExistence type="predicted"/>
<reference evidence="1 2" key="1">
    <citation type="submission" date="2016-02" db="EMBL/GenBank/DDBJ databases">
        <title>Band-tailed pigeon sequencing and assembly.</title>
        <authorList>
            <person name="Soares A.E."/>
            <person name="Novak B.J."/>
            <person name="Rice E.S."/>
            <person name="O'Connell B."/>
            <person name="Chang D."/>
            <person name="Weber S."/>
            <person name="Shapiro B."/>
        </authorList>
    </citation>
    <scope>NUCLEOTIDE SEQUENCE [LARGE SCALE GENOMIC DNA]</scope>
    <source>
        <strain evidence="1">BTP2013</strain>
        <tissue evidence="1">Blood</tissue>
    </source>
</reference>